<evidence type="ECO:0000313" key="2">
    <source>
        <dbReference type="WBParaSite" id="ACRNAN_scaffold5412.g20757.t1"/>
    </source>
</evidence>
<dbReference type="Gene3D" id="3.40.50.1100">
    <property type="match status" value="1"/>
</dbReference>
<name>A0A914E479_9BILA</name>
<dbReference type="InterPro" id="IPR050214">
    <property type="entry name" value="Cys_Synth/Cystath_Beta-Synth"/>
</dbReference>
<protein>
    <submittedName>
        <fullName evidence="2">Uncharacterized protein</fullName>
    </submittedName>
</protein>
<evidence type="ECO:0000313" key="1">
    <source>
        <dbReference type="Proteomes" id="UP000887540"/>
    </source>
</evidence>
<dbReference type="Proteomes" id="UP000887540">
    <property type="component" value="Unplaced"/>
</dbReference>
<sequence length="124" mass="13672">MFAVEPYESSVLNGLPAATHMIAGLGAGLIPEILNRSLFDEAIRIKGDNAIAMAKRLALEEGLLLAKRPENAGKLIVTIAPSYGERYLSTVLYKDIKLECDKMDKTTLEEDIEYLQNKGFISKN</sequence>
<keyword evidence="1" id="KW-1185">Reference proteome</keyword>
<dbReference type="SUPFAM" id="SSF53686">
    <property type="entry name" value="Tryptophan synthase beta subunit-like PLP-dependent enzymes"/>
    <property type="match status" value="1"/>
</dbReference>
<dbReference type="WBParaSite" id="ACRNAN_scaffold5412.g20757.t1">
    <property type="protein sequence ID" value="ACRNAN_scaffold5412.g20757.t1"/>
    <property type="gene ID" value="ACRNAN_scaffold5412.g20757"/>
</dbReference>
<accession>A0A914E479</accession>
<dbReference type="InterPro" id="IPR036052">
    <property type="entry name" value="TrpB-like_PALP_sf"/>
</dbReference>
<proteinExistence type="predicted"/>
<reference evidence="2" key="1">
    <citation type="submission" date="2022-11" db="UniProtKB">
        <authorList>
            <consortium name="WormBaseParasite"/>
        </authorList>
    </citation>
    <scope>IDENTIFICATION</scope>
</reference>
<dbReference type="GO" id="GO:0019344">
    <property type="term" value="P:cysteine biosynthetic process"/>
    <property type="evidence" value="ECO:0007669"/>
    <property type="project" value="UniProtKB-ARBA"/>
</dbReference>
<dbReference type="PANTHER" id="PTHR10314">
    <property type="entry name" value="CYSTATHIONINE BETA-SYNTHASE"/>
    <property type="match status" value="1"/>
</dbReference>
<organism evidence="1 2">
    <name type="scientific">Acrobeloides nanus</name>
    <dbReference type="NCBI Taxonomy" id="290746"/>
    <lineage>
        <taxon>Eukaryota</taxon>
        <taxon>Metazoa</taxon>
        <taxon>Ecdysozoa</taxon>
        <taxon>Nematoda</taxon>
        <taxon>Chromadorea</taxon>
        <taxon>Rhabditida</taxon>
        <taxon>Tylenchina</taxon>
        <taxon>Cephalobomorpha</taxon>
        <taxon>Cephaloboidea</taxon>
        <taxon>Cephalobidae</taxon>
        <taxon>Acrobeloides</taxon>
    </lineage>
</organism>
<dbReference type="AlphaFoldDB" id="A0A914E479"/>